<evidence type="ECO:0000313" key="5">
    <source>
        <dbReference type="Proteomes" id="UP001527882"/>
    </source>
</evidence>
<keyword evidence="5" id="KW-1185">Reference proteome</keyword>
<dbReference type="InterPro" id="IPR003583">
    <property type="entry name" value="Hlx-hairpin-Hlx_DNA-bd_motif"/>
</dbReference>
<dbReference type="Pfam" id="PF12836">
    <property type="entry name" value="HHH_3"/>
    <property type="match status" value="1"/>
</dbReference>
<dbReference type="PANTHER" id="PTHR21180:SF32">
    <property type="entry name" value="ENDONUCLEASE_EXONUCLEASE_PHOSPHATASE FAMILY DOMAIN-CONTAINING PROTEIN 1"/>
    <property type="match status" value="1"/>
</dbReference>
<dbReference type="NCBIfam" id="TIGR00426">
    <property type="entry name" value="competence protein ComEA helix-hairpin-helix repeat region"/>
    <property type="match status" value="1"/>
</dbReference>
<evidence type="ECO:0000313" key="4">
    <source>
        <dbReference type="EMBL" id="MCZ8511132.1"/>
    </source>
</evidence>
<feature type="compositionally biased region" description="Low complexity" evidence="1">
    <location>
        <begin position="101"/>
        <end position="117"/>
    </location>
</feature>
<dbReference type="Proteomes" id="UP001527882">
    <property type="component" value="Unassembled WGS sequence"/>
</dbReference>
<dbReference type="PANTHER" id="PTHR21180">
    <property type="entry name" value="ENDONUCLEASE/EXONUCLEASE/PHOSPHATASE FAMILY DOMAIN-CONTAINING PROTEIN 1"/>
    <property type="match status" value="1"/>
</dbReference>
<feature type="compositionally biased region" description="Low complexity" evidence="1">
    <location>
        <begin position="77"/>
        <end position="86"/>
    </location>
</feature>
<dbReference type="InterPro" id="IPR051675">
    <property type="entry name" value="Endo/Exo/Phosphatase_dom_1"/>
</dbReference>
<evidence type="ECO:0000256" key="1">
    <source>
        <dbReference type="SAM" id="MobiDB-lite"/>
    </source>
</evidence>
<feature type="compositionally biased region" description="Pro residues" evidence="1">
    <location>
        <begin position="87"/>
        <end position="99"/>
    </location>
</feature>
<reference evidence="4 5" key="1">
    <citation type="submission" date="2022-12" db="EMBL/GenBank/DDBJ databases">
        <title>Draft genome sequence of Paenibacillus sp. dW9.</title>
        <authorList>
            <person name="Choi E.-W."/>
            <person name="Kim D.-U."/>
        </authorList>
    </citation>
    <scope>NUCLEOTIDE SEQUENCE [LARGE SCALE GENOMIC DNA]</scope>
    <source>
        <strain evidence="5">dW9</strain>
    </source>
</reference>
<evidence type="ECO:0000259" key="3">
    <source>
        <dbReference type="SMART" id="SM00278"/>
    </source>
</evidence>
<gene>
    <name evidence="4" type="ORF">O9H85_01500</name>
</gene>
<keyword evidence="2" id="KW-0472">Membrane</keyword>
<comment type="caution">
    <text evidence="4">The sequence shown here is derived from an EMBL/GenBank/DDBJ whole genome shotgun (WGS) entry which is preliminary data.</text>
</comment>
<dbReference type="SUPFAM" id="SSF47781">
    <property type="entry name" value="RuvA domain 2-like"/>
    <property type="match status" value="1"/>
</dbReference>
<organism evidence="4 5">
    <name type="scientific">Paenibacillus gyeongsangnamensis</name>
    <dbReference type="NCBI Taxonomy" id="3388067"/>
    <lineage>
        <taxon>Bacteria</taxon>
        <taxon>Bacillati</taxon>
        <taxon>Bacillota</taxon>
        <taxon>Bacilli</taxon>
        <taxon>Bacillales</taxon>
        <taxon>Paenibacillaceae</taxon>
        <taxon>Paenibacillus</taxon>
    </lineage>
</organism>
<protein>
    <submittedName>
        <fullName evidence="4">Helix-hairpin-helix domain-containing protein</fullName>
    </submittedName>
</protein>
<feature type="region of interest" description="Disordered" evidence="1">
    <location>
        <begin position="57"/>
        <end position="130"/>
    </location>
</feature>
<proteinExistence type="predicted"/>
<feature type="domain" description="Helix-hairpin-helix DNA-binding motif class 1" evidence="3">
    <location>
        <begin position="140"/>
        <end position="159"/>
    </location>
</feature>
<keyword evidence="2" id="KW-0812">Transmembrane</keyword>
<accession>A0ABT4Q2Y9</accession>
<dbReference type="EMBL" id="JAQAGZ010000001">
    <property type="protein sequence ID" value="MCZ8511132.1"/>
    <property type="molecule type" value="Genomic_DNA"/>
</dbReference>
<feature type="transmembrane region" description="Helical" evidence="2">
    <location>
        <begin position="12"/>
        <end position="29"/>
    </location>
</feature>
<dbReference type="RefSeq" id="WP_269879497.1">
    <property type="nucleotide sequence ID" value="NZ_JAQAGZ010000001.1"/>
</dbReference>
<evidence type="ECO:0000256" key="2">
    <source>
        <dbReference type="SAM" id="Phobius"/>
    </source>
</evidence>
<dbReference type="InterPro" id="IPR010994">
    <property type="entry name" value="RuvA_2-like"/>
</dbReference>
<sequence length="197" mass="20352">MLRIYGGSRWGYGAGAVLLCAFITGLLVWKPWVSGAALSGWKPADEEMRVLLESQRELREAGKGQKPEARKEEGGAKKPAASGTAAPAPPQAGPEPGAPPGAGESTASAADNGPHAAPGHKKAAPGAAGAKLDLNRATAAQLEELPGIGPSRAQAILELRSRLGGRFKQVEQLLEVKGIGDKMLAKLKPYVTVDPNP</sequence>
<dbReference type="InterPro" id="IPR004509">
    <property type="entry name" value="Competence_ComEA_HhH"/>
</dbReference>
<feature type="domain" description="Helix-hairpin-helix DNA-binding motif class 1" evidence="3">
    <location>
        <begin position="171"/>
        <end position="190"/>
    </location>
</feature>
<dbReference type="SMART" id="SM00278">
    <property type="entry name" value="HhH1"/>
    <property type="match status" value="2"/>
</dbReference>
<dbReference type="Gene3D" id="1.10.150.320">
    <property type="entry name" value="Photosystem II 12 kDa extrinsic protein"/>
    <property type="match status" value="1"/>
</dbReference>
<keyword evidence="2" id="KW-1133">Transmembrane helix</keyword>
<feature type="compositionally biased region" description="Basic and acidic residues" evidence="1">
    <location>
        <begin position="57"/>
        <end position="76"/>
    </location>
</feature>
<name>A0ABT4Q2Y9_9BACL</name>